<dbReference type="NCBIfam" id="TIGR01549">
    <property type="entry name" value="HAD-SF-IA-v1"/>
    <property type="match status" value="1"/>
</dbReference>
<dbReference type="InterPro" id="IPR006439">
    <property type="entry name" value="HAD-SF_hydro_IA"/>
</dbReference>
<evidence type="ECO:0000256" key="2">
    <source>
        <dbReference type="ARBA" id="ARBA00022801"/>
    </source>
</evidence>
<dbReference type="SFLD" id="SFLDG01129">
    <property type="entry name" value="C1.5:_HAD__Beta-PGM__Phosphata"/>
    <property type="match status" value="1"/>
</dbReference>
<dbReference type="OrthoDB" id="367448at2"/>
<dbReference type="SUPFAM" id="SSF56784">
    <property type="entry name" value="HAD-like"/>
    <property type="match status" value="1"/>
</dbReference>
<dbReference type="AlphaFoldDB" id="A0A3A6TS08"/>
<dbReference type="Pfam" id="PF00702">
    <property type="entry name" value="Hydrolase"/>
    <property type="match status" value="1"/>
</dbReference>
<evidence type="ECO:0000313" key="4">
    <source>
        <dbReference type="EMBL" id="RJY11333.1"/>
    </source>
</evidence>
<dbReference type="Gene3D" id="3.40.50.1000">
    <property type="entry name" value="HAD superfamily/HAD-like"/>
    <property type="match status" value="1"/>
</dbReference>
<dbReference type="SFLD" id="SFLDS00003">
    <property type="entry name" value="Haloacid_Dehalogenase"/>
    <property type="match status" value="1"/>
</dbReference>
<keyword evidence="2 4" id="KW-0378">Hydrolase</keyword>
<proteinExistence type="predicted"/>
<dbReference type="RefSeq" id="WP_121854123.1">
    <property type="nucleotide sequence ID" value="NZ_CP037952.1"/>
</dbReference>
<protein>
    <submittedName>
        <fullName evidence="4">HAD family hydrolase</fullName>
    </submittedName>
</protein>
<name>A0A3A6TS08_9GAMM</name>
<evidence type="ECO:0000256" key="1">
    <source>
        <dbReference type="ARBA" id="ARBA00001946"/>
    </source>
</evidence>
<dbReference type="Gene3D" id="1.20.120.1600">
    <property type="match status" value="1"/>
</dbReference>
<evidence type="ECO:0000313" key="5">
    <source>
        <dbReference type="Proteomes" id="UP000273022"/>
    </source>
</evidence>
<comment type="caution">
    <text evidence="4">The sequence shown here is derived from an EMBL/GenBank/DDBJ whole genome shotgun (WGS) entry which is preliminary data.</text>
</comment>
<dbReference type="InterPro" id="IPR036412">
    <property type="entry name" value="HAD-like_sf"/>
</dbReference>
<dbReference type="GO" id="GO:0009231">
    <property type="term" value="P:riboflavin biosynthetic process"/>
    <property type="evidence" value="ECO:0007669"/>
    <property type="project" value="TreeGrafter"/>
</dbReference>
<dbReference type="EMBL" id="QYYH01000085">
    <property type="protein sequence ID" value="RJY11333.1"/>
    <property type="molecule type" value="Genomic_DNA"/>
</dbReference>
<organism evidence="4 5">
    <name type="scientific">Parashewanella spongiae</name>
    <dbReference type="NCBI Taxonomy" id="342950"/>
    <lineage>
        <taxon>Bacteria</taxon>
        <taxon>Pseudomonadati</taxon>
        <taxon>Pseudomonadota</taxon>
        <taxon>Gammaproteobacteria</taxon>
        <taxon>Alteromonadales</taxon>
        <taxon>Shewanellaceae</taxon>
        <taxon>Parashewanella</taxon>
    </lineage>
</organism>
<comment type="cofactor">
    <cofactor evidence="1">
        <name>Mg(2+)</name>
        <dbReference type="ChEBI" id="CHEBI:18420"/>
    </cofactor>
</comment>
<dbReference type="PANTHER" id="PTHR46470:SF4">
    <property type="entry name" value="5-AMINO-6-(5-PHOSPHO-D-RIBITYLAMINO)URACIL PHOSPHATASE YIGB"/>
    <property type="match status" value="1"/>
</dbReference>
<reference evidence="4 5" key="1">
    <citation type="submission" date="2018-09" db="EMBL/GenBank/DDBJ databases">
        <title>Phylogeny of the Shewanellaceae, and recommendation for two new genera, Pseudoshewanella and Parashewanella.</title>
        <authorList>
            <person name="Wang G."/>
        </authorList>
    </citation>
    <scope>NUCLEOTIDE SEQUENCE [LARGE SCALE GENOMIC DNA]</scope>
    <source>
        <strain evidence="4 5">KCTC 22492</strain>
    </source>
</reference>
<dbReference type="Proteomes" id="UP000273022">
    <property type="component" value="Unassembled WGS sequence"/>
</dbReference>
<accession>A0A3A6TS08</accession>
<dbReference type="InterPro" id="IPR023214">
    <property type="entry name" value="HAD_sf"/>
</dbReference>
<dbReference type="PANTHER" id="PTHR46470">
    <property type="entry name" value="N-ACYLNEURAMINATE-9-PHOSPHATASE"/>
    <property type="match status" value="1"/>
</dbReference>
<evidence type="ECO:0000256" key="3">
    <source>
        <dbReference type="ARBA" id="ARBA00022842"/>
    </source>
</evidence>
<keyword evidence="3" id="KW-0460">Magnesium</keyword>
<keyword evidence="5" id="KW-1185">Reference proteome</keyword>
<gene>
    <name evidence="4" type="ORF">D5R81_13280</name>
</gene>
<dbReference type="GO" id="GO:0016787">
    <property type="term" value="F:hydrolase activity"/>
    <property type="evidence" value="ECO:0007669"/>
    <property type="project" value="UniProtKB-KW"/>
</dbReference>
<dbReference type="InterPro" id="IPR051400">
    <property type="entry name" value="HAD-like_hydrolase"/>
</dbReference>
<sequence>MLLQSPQVFLGLRPFKVISFDLDDTLYNNFPYITKAEAEFLRFLQQHFPASHQWHSEHWLATKKMLIHNQPDLSHDTWKIREATATHLLLALGLSQKDAQNGAQSSLEHFLYHRSNFTVPDSSINLLTYLKQKYTLIGISNGNVDAVRIGIAPYFEFILHAGNGLKMKPAADLFQLACERLNVEPADILHVGDSFSADVVGARNFGSQAVWLNPSYGHTQTSPLSAPLPQVCISNIEQLKCLI</sequence>